<reference evidence="1 2" key="1">
    <citation type="submission" date="2019-01" db="EMBL/GenBank/DDBJ databases">
        <title>Nuclear Genome Assembly of the Microalgal Biofuel strain Nannochloropsis salina CCMP1776.</title>
        <authorList>
            <person name="Hovde B."/>
        </authorList>
    </citation>
    <scope>NUCLEOTIDE SEQUENCE [LARGE SCALE GENOMIC DNA]</scope>
    <source>
        <strain evidence="1 2">CCMP1776</strain>
    </source>
</reference>
<gene>
    <name evidence="1" type="ORF">NSK_006006</name>
</gene>
<comment type="caution">
    <text evidence="1">The sequence shown here is derived from an EMBL/GenBank/DDBJ whole genome shotgun (WGS) entry which is preliminary data.</text>
</comment>
<evidence type="ECO:0000313" key="1">
    <source>
        <dbReference type="EMBL" id="TFJ82580.1"/>
    </source>
</evidence>
<proteinExistence type="predicted"/>
<dbReference type="EMBL" id="SDOX01000096">
    <property type="protein sequence ID" value="TFJ82580.1"/>
    <property type="molecule type" value="Genomic_DNA"/>
</dbReference>
<sequence length="137" mass="15844">MPHPLLMGWLFKQANLMNLYGAMKAYGFHRVYRRLLEANNRLMDNSQDRRIVRENIKQAMRAPNHVVEILDESHTVAFLTRYAKELTTGLETRAPPFFVNAARIVLQKTPIGRLLGVFSDWQDTSRRKKGTPPKPPT</sequence>
<evidence type="ECO:0000313" key="2">
    <source>
        <dbReference type="Proteomes" id="UP000355283"/>
    </source>
</evidence>
<dbReference type="SUPFAM" id="SSF158832">
    <property type="entry name" value="Tex N-terminal region-like"/>
    <property type="match status" value="1"/>
</dbReference>
<dbReference type="AlphaFoldDB" id="A0A4D9CTS3"/>
<accession>A0A4D9CTS3</accession>
<name>A0A4D9CTS3_9STRA</name>
<dbReference type="OrthoDB" id="10284832at2759"/>
<organism evidence="1 2">
    <name type="scientific">Nannochloropsis salina CCMP1776</name>
    <dbReference type="NCBI Taxonomy" id="1027361"/>
    <lineage>
        <taxon>Eukaryota</taxon>
        <taxon>Sar</taxon>
        <taxon>Stramenopiles</taxon>
        <taxon>Ochrophyta</taxon>
        <taxon>Eustigmatophyceae</taxon>
        <taxon>Eustigmatales</taxon>
        <taxon>Monodopsidaceae</taxon>
        <taxon>Microchloropsis</taxon>
        <taxon>Microchloropsis salina</taxon>
    </lineage>
</organism>
<keyword evidence="2" id="KW-1185">Reference proteome</keyword>
<protein>
    <submittedName>
        <fullName evidence="1">Uncharacterized protein</fullName>
    </submittedName>
</protein>
<dbReference type="Proteomes" id="UP000355283">
    <property type="component" value="Unassembled WGS sequence"/>
</dbReference>